<dbReference type="PANTHER" id="PTHR10652:SF0">
    <property type="entry name" value="ADENYLYL CYCLASE-ASSOCIATED PROTEIN"/>
    <property type="match status" value="1"/>
</dbReference>
<dbReference type="GO" id="GO:0005737">
    <property type="term" value="C:cytoplasm"/>
    <property type="evidence" value="ECO:0007669"/>
    <property type="project" value="TreeGrafter"/>
</dbReference>
<dbReference type="SMART" id="SM00673">
    <property type="entry name" value="CARP"/>
    <property type="match status" value="1"/>
</dbReference>
<dbReference type="FunFam" id="1.25.40.330:FF:000001">
    <property type="entry name" value="Adenylyl cyclase-associated protein"/>
    <property type="match status" value="1"/>
</dbReference>
<sequence length="383" mass="42331">MLCFRVINNANASCVKQFSYAHTRTSDERNPRRTPLNHFSNARSSRPSCDASSSEVLNASARRSFGRKAQFRYIQLASTRGKPSQTEEMSLLSPTSEQITAIQQFREKNRTSQYFNHLSAISESIPALGWVAISPAPAPYVKEMNDAGQFYTNRVLKDWKEKDKRHAQWCRAWVETLGELQAYVKQYHTTGLVWAGSGAGAPPPPPPGGMPPPPPMLPMADFSNLSLDDRSALFAEINQGEGITNTLRKVTPDMQTHKNPQLRQGPAPFKAAPATTGPVKALPTPGAGTLPDKPPVFMRDGKKWLIEYQKGNQGLVVENADMNNVVYMFRCRDSALTVRGKVNGVVLDSCTKCAVVFDHLVSSVEFVNCQSVQMQVCSIMVLL</sequence>
<dbReference type="Pfam" id="PF08603">
    <property type="entry name" value="CAP_C"/>
    <property type="match status" value="1"/>
</dbReference>
<evidence type="ECO:0000313" key="6">
    <source>
        <dbReference type="Proteomes" id="UP000299102"/>
    </source>
</evidence>
<dbReference type="Pfam" id="PF21938">
    <property type="entry name" value="CAP_N"/>
    <property type="match status" value="1"/>
</dbReference>
<evidence type="ECO:0000256" key="1">
    <source>
        <dbReference type="ARBA" id="ARBA00007659"/>
    </source>
</evidence>
<dbReference type="GO" id="GO:0003779">
    <property type="term" value="F:actin binding"/>
    <property type="evidence" value="ECO:0007669"/>
    <property type="project" value="InterPro"/>
</dbReference>
<dbReference type="SUPFAM" id="SSF101278">
    <property type="entry name" value="N-terminal domain of adenylylcyclase associated protein, CAP"/>
    <property type="match status" value="1"/>
</dbReference>
<dbReference type="InterPro" id="IPR036222">
    <property type="entry name" value="CAP_N_sf"/>
</dbReference>
<dbReference type="InterPro" id="IPR016098">
    <property type="entry name" value="CAP/MinC_C"/>
</dbReference>
<dbReference type="PROSITE" id="PS51082">
    <property type="entry name" value="WH2"/>
    <property type="match status" value="1"/>
</dbReference>
<evidence type="ECO:0000256" key="2">
    <source>
        <dbReference type="SAM" id="MobiDB-lite"/>
    </source>
</evidence>
<dbReference type="EMBL" id="BGZK01001238">
    <property type="protein sequence ID" value="GBP75167.1"/>
    <property type="molecule type" value="Genomic_DNA"/>
</dbReference>
<dbReference type="GO" id="GO:0008179">
    <property type="term" value="F:adenylate cyclase binding"/>
    <property type="evidence" value="ECO:0007669"/>
    <property type="project" value="TreeGrafter"/>
</dbReference>
<dbReference type="OrthoDB" id="1601at2759"/>
<feature type="region of interest" description="Disordered" evidence="2">
    <location>
        <begin position="274"/>
        <end position="294"/>
    </location>
</feature>
<dbReference type="GO" id="GO:0000902">
    <property type="term" value="P:cell morphogenesis"/>
    <property type="evidence" value="ECO:0007669"/>
    <property type="project" value="TreeGrafter"/>
</dbReference>
<feature type="compositionally biased region" description="Low complexity" evidence="2">
    <location>
        <begin position="42"/>
        <end position="54"/>
    </location>
</feature>
<dbReference type="InterPro" id="IPR036223">
    <property type="entry name" value="CAP_C_sf"/>
</dbReference>
<dbReference type="Gene3D" id="2.160.20.70">
    <property type="match status" value="1"/>
</dbReference>
<comment type="similarity">
    <text evidence="1">Belongs to the CAP family.</text>
</comment>
<evidence type="ECO:0000259" key="3">
    <source>
        <dbReference type="PROSITE" id="PS51082"/>
    </source>
</evidence>
<dbReference type="InterPro" id="IPR017901">
    <property type="entry name" value="C-CAP_CF_C-like"/>
</dbReference>
<evidence type="ECO:0000259" key="4">
    <source>
        <dbReference type="PROSITE" id="PS51329"/>
    </source>
</evidence>
<feature type="region of interest" description="Disordered" evidence="2">
    <location>
        <begin position="22"/>
        <end position="54"/>
    </location>
</feature>
<dbReference type="Proteomes" id="UP000299102">
    <property type="component" value="Unassembled WGS sequence"/>
</dbReference>
<dbReference type="PROSITE" id="PS51329">
    <property type="entry name" value="C_CAP_COFACTOR_C"/>
    <property type="match status" value="1"/>
</dbReference>
<evidence type="ECO:0000313" key="5">
    <source>
        <dbReference type="EMBL" id="GBP75167.1"/>
    </source>
</evidence>
<protein>
    <submittedName>
        <fullName evidence="5">Adenylyl cyclase-associated protein 2</fullName>
    </submittedName>
</protein>
<dbReference type="AlphaFoldDB" id="A0A4C1YL66"/>
<dbReference type="SUPFAM" id="SSF69340">
    <property type="entry name" value="C-terminal domain of adenylylcyclase associated protein"/>
    <property type="match status" value="1"/>
</dbReference>
<organism evidence="5 6">
    <name type="scientific">Eumeta variegata</name>
    <name type="common">Bagworm moth</name>
    <name type="synonym">Eumeta japonica</name>
    <dbReference type="NCBI Taxonomy" id="151549"/>
    <lineage>
        <taxon>Eukaryota</taxon>
        <taxon>Metazoa</taxon>
        <taxon>Ecdysozoa</taxon>
        <taxon>Arthropoda</taxon>
        <taxon>Hexapoda</taxon>
        <taxon>Insecta</taxon>
        <taxon>Pterygota</taxon>
        <taxon>Neoptera</taxon>
        <taxon>Endopterygota</taxon>
        <taxon>Lepidoptera</taxon>
        <taxon>Glossata</taxon>
        <taxon>Ditrysia</taxon>
        <taxon>Tineoidea</taxon>
        <taxon>Psychidae</taxon>
        <taxon>Oiketicinae</taxon>
        <taxon>Eumeta</taxon>
    </lineage>
</organism>
<accession>A0A4C1YL66</accession>
<dbReference type="InterPro" id="IPR013912">
    <property type="entry name" value="Adenylate_cyclase-assoc_CAP_C"/>
</dbReference>
<proteinExistence type="inferred from homology"/>
<dbReference type="PANTHER" id="PTHR10652">
    <property type="entry name" value="ADENYLYL CYCLASE-ASSOCIATED PROTEIN"/>
    <property type="match status" value="1"/>
</dbReference>
<feature type="domain" description="WH2" evidence="3">
    <location>
        <begin position="229"/>
        <end position="250"/>
    </location>
</feature>
<dbReference type="InterPro" id="IPR053950">
    <property type="entry name" value="CAP_N"/>
</dbReference>
<dbReference type="GO" id="GO:0007015">
    <property type="term" value="P:actin filament organization"/>
    <property type="evidence" value="ECO:0007669"/>
    <property type="project" value="TreeGrafter"/>
</dbReference>
<dbReference type="Gene3D" id="1.25.40.330">
    <property type="entry name" value="Adenylate cyclase-associated CAP, N-terminal domain"/>
    <property type="match status" value="1"/>
</dbReference>
<keyword evidence="6" id="KW-1185">Reference proteome</keyword>
<feature type="domain" description="C-CAP/cofactor C-like" evidence="4">
    <location>
        <begin position="291"/>
        <end position="383"/>
    </location>
</feature>
<dbReference type="STRING" id="151549.A0A4C1YL66"/>
<comment type="caution">
    <text evidence="5">The sequence shown here is derived from an EMBL/GenBank/DDBJ whole genome shotgun (WGS) entry which is preliminary data.</text>
</comment>
<dbReference type="GO" id="GO:0019933">
    <property type="term" value="P:cAMP-mediated signaling"/>
    <property type="evidence" value="ECO:0007669"/>
    <property type="project" value="TreeGrafter"/>
</dbReference>
<dbReference type="InterPro" id="IPR006599">
    <property type="entry name" value="CARP_motif"/>
</dbReference>
<dbReference type="InterPro" id="IPR001837">
    <property type="entry name" value="Adenylate_cyclase-assoc_CAP"/>
</dbReference>
<reference evidence="5 6" key="1">
    <citation type="journal article" date="2019" name="Commun. Biol.">
        <title>The bagworm genome reveals a unique fibroin gene that provides high tensile strength.</title>
        <authorList>
            <person name="Kono N."/>
            <person name="Nakamura H."/>
            <person name="Ohtoshi R."/>
            <person name="Tomita M."/>
            <person name="Numata K."/>
            <person name="Arakawa K."/>
        </authorList>
    </citation>
    <scope>NUCLEOTIDE SEQUENCE [LARGE SCALE GENOMIC DNA]</scope>
</reference>
<gene>
    <name evidence="5" type="primary">CAP2</name>
    <name evidence="5" type="ORF">EVAR_90336_1</name>
</gene>
<dbReference type="InterPro" id="IPR003124">
    <property type="entry name" value="WH2_dom"/>
</dbReference>
<name>A0A4C1YL66_EUMVA</name>